<reference evidence="5" key="1">
    <citation type="submission" date="2022-02" db="EMBL/GenBank/DDBJ databases">
        <title>Fredinandcohnia quinoae sp. nov. isolated from Chenopodium quinoa seeds.</title>
        <authorList>
            <person name="Saati-Santamaria Z."/>
            <person name="Flores-Felix J.D."/>
            <person name="Igual J.M."/>
            <person name="Velazquez E."/>
            <person name="Garcia-Fraile P."/>
            <person name="Martinez-Molina E."/>
        </authorList>
    </citation>
    <scope>NUCLEOTIDE SEQUENCE</scope>
    <source>
        <strain evidence="5">SECRCQ15</strain>
    </source>
</reference>
<dbReference type="Pfam" id="PF00356">
    <property type="entry name" value="LacI"/>
    <property type="match status" value="1"/>
</dbReference>
<dbReference type="Pfam" id="PF00532">
    <property type="entry name" value="Peripla_BP_1"/>
    <property type="match status" value="1"/>
</dbReference>
<dbReference type="GO" id="GO:0003700">
    <property type="term" value="F:DNA-binding transcription factor activity"/>
    <property type="evidence" value="ECO:0007669"/>
    <property type="project" value="TreeGrafter"/>
</dbReference>
<dbReference type="AlphaFoldDB" id="A0AAW5DZ62"/>
<accession>A0AAW5DZ62</accession>
<dbReference type="Gene3D" id="3.40.50.2300">
    <property type="match status" value="2"/>
</dbReference>
<dbReference type="GO" id="GO:0000976">
    <property type="term" value="F:transcription cis-regulatory region binding"/>
    <property type="evidence" value="ECO:0007669"/>
    <property type="project" value="TreeGrafter"/>
</dbReference>
<proteinExistence type="predicted"/>
<dbReference type="SMART" id="SM00354">
    <property type="entry name" value="HTH_LACI"/>
    <property type="match status" value="1"/>
</dbReference>
<evidence type="ECO:0000256" key="2">
    <source>
        <dbReference type="ARBA" id="ARBA00023125"/>
    </source>
</evidence>
<dbReference type="Proteomes" id="UP001431131">
    <property type="component" value="Unassembled WGS sequence"/>
</dbReference>
<dbReference type="PRINTS" id="PR00036">
    <property type="entry name" value="HTHLACI"/>
</dbReference>
<dbReference type="PANTHER" id="PTHR30146:SF105">
    <property type="entry name" value="CATABOLITE CONTROL PROTEIN B"/>
    <property type="match status" value="1"/>
</dbReference>
<keyword evidence="1" id="KW-0805">Transcription regulation</keyword>
<evidence type="ECO:0000256" key="3">
    <source>
        <dbReference type="ARBA" id="ARBA00023163"/>
    </source>
</evidence>
<name>A0AAW5DZ62_9BACI</name>
<protein>
    <submittedName>
        <fullName evidence="5">LacI family DNA-binding transcriptional regulator</fullName>
    </submittedName>
</protein>
<evidence type="ECO:0000313" key="5">
    <source>
        <dbReference type="EMBL" id="MCH1625937.1"/>
    </source>
</evidence>
<keyword evidence="2 5" id="KW-0238">DNA-binding</keyword>
<dbReference type="InterPro" id="IPR000843">
    <property type="entry name" value="HTH_LacI"/>
</dbReference>
<dbReference type="EMBL" id="JAKTTI010000016">
    <property type="protein sequence ID" value="MCH1625937.1"/>
    <property type="molecule type" value="Genomic_DNA"/>
</dbReference>
<dbReference type="PROSITE" id="PS00356">
    <property type="entry name" value="HTH_LACI_1"/>
    <property type="match status" value="1"/>
</dbReference>
<dbReference type="CDD" id="cd06286">
    <property type="entry name" value="PBP1_CcpB-like"/>
    <property type="match status" value="1"/>
</dbReference>
<dbReference type="CDD" id="cd01392">
    <property type="entry name" value="HTH_LacI"/>
    <property type="match status" value="1"/>
</dbReference>
<dbReference type="PROSITE" id="PS50932">
    <property type="entry name" value="HTH_LACI_2"/>
    <property type="match status" value="1"/>
</dbReference>
<feature type="domain" description="HTH lacI-type" evidence="4">
    <location>
        <begin position="3"/>
        <end position="57"/>
    </location>
</feature>
<evidence type="ECO:0000256" key="1">
    <source>
        <dbReference type="ARBA" id="ARBA00023015"/>
    </source>
</evidence>
<dbReference type="InterPro" id="IPR010982">
    <property type="entry name" value="Lambda_DNA-bd_dom_sf"/>
</dbReference>
<dbReference type="SUPFAM" id="SSF53822">
    <property type="entry name" value="Periplasmic binding protein-like I"/>
    <property type="match status" value="1"/>
</dbReference>
<sequence>MKPTIKDIARLANVSITTVSRVLNGHPYVAKDKRKKVEEVIQQLDYKQNTNAIHLVKGKTNTIAVIVPYINHPFFQTLVEGIIEEAIQSGYTPLLCPTNYDPKLEMNYFQMLRSKQIDGVILCSRANEWDVIIPFLQYGPIVTCEYTEHDIPCVYIDYYQTYKDALHYVHSQGHTEIGYSIGRHMSMNTKERLRAYRAFLNETGIELNPDWIVYDCFSMEDGKNIVRELVNLDCIPSVILVNGDEVAAGVLLQAKNENISISVIGADNQPISEVLNISTIDQHIEEIGNMAFSLFKNGGTSKIPIKAELIVR</sequence>
<organism evidence="5 6">
    <name type="scientific">Fredinandcohnia quinoae</name>
    <dbReference type="NCBI Taxonomy" id="2918902"/>
    <lineage>
        <taxon>Bacteria</taxon>
        <taxon>Bacillati</taxon>
        <taxon>Bacillota</taxon>
        <taxon>Bacilli</taxon>
        <taxon>Bacillales</taxon>
        <taxon>Bacillaceae</taxon>
        <taxon>Fredinandcohnia</taxon>
    </lineage>
</organism>
<dbReference type="InterPro" id="IPR028082">
    <property type="entry name" value="Peripla_BP_I"/>
</dbReference>
<evidence type="ECO:0000313" key="6">
    <source>
        <dbReference type="Proteomes" id="UP001431131"/>
    </source>
</evidence>
<keyword evidence="3" id="KW-0804">Transcription</keyword>
<dbReference type="InterPro" id="IPR001761">
    <property type="entry name" value="Peripla_BP/Lac1_sug-bd_dom"/>
</dbReference>
<keyword evidence="6" id="KW-1185">Reference proteome</keyword>
<dbReference type="PANTHER" id="PTHR30146">
    <property type="entry name" value="LACI-RELATED TRANSCRIPTIONAL REPRESSOR"/>
    <property type="match status" value="1"/>
</dbReference>
<gene>
    <name evidence="5" type="ORF">MJG50_11410</name>
</gene>
<evidence type="ECO:0000259" key="4">
    <source>
        <dbReference type="PROSITE" id="PS50932"/>
    </source>
</evidence>
<comment type="caution">
    <text evidence="5">The sequence shown here is derived from an EMBL/GenBank/DDBJ whole genome shotgun (WGS) entry which is preliminary data.</text>
</comment>
<dbReference type="SUPFAM" id="SSF47413">
    <property type="entry name" value="lambda repressor-like DNA-binding domains"/>
    <property type="match status" value="1"/>
</dbReference>
<dbReference type="Gene3D" id="1.10.260.40">
    <property type="entry name" value="lambda repressor-like DNA-binding domains"/>
    <property type="match status" value="1"/>
</dbReference>